<dbReference type="GO" id="GO:1902201">
    <property type="term" value="P:negative regulation of bacterial-type flagellum-dependent cell motility"/>
    <property type="evidence" value="ECO:0007669"/>
    <property type="project" value="TreeGrafter"/>
</dbReference>
<dbReference type="CDD" id="cd01949">
    <property type="entry name" value="GGDEF"/>
    <property type="match status" value="1"/>
</dbReference>
<name>A0A1H3HFR7_9ACTN</name>
<dbReference type="InterPro" id="IPR000160">
    <property type="entry name" value="GGDEF_dom"/>
</dbReference>
<dbReference type="Pfam" id="PF01590">
    <property type="entry name" value="GAF"/>
    <property type="match status" value="1"/>
</dbReference>
<protein>
    <submittedName>
        <fullName evidence="2">Diguanylate cyclase (GGDEF) domain-containing protein</fullName>
    </submittedName>
</protein>
<keyword evidence="3" id="KW-1185">Reference proteome</keyword>
<dbReference type="SMART" id="SM00267">
    <property type="entry name" value="GGDEF"/>
    <property type="match status" value="1"/>
</dbReference>
<evidence type="ECO:0000313" key="3">
    <source>
        <dbReference type="Proteomes" id="UP000242415"/>
    </source>
</evidence>
<feature type="domain" description="GGDEF" evidence="1">
    <location>
        <begin position="352"/>
        <end position="475"/>
    </location>
</feature>
<dbReference type="Pfam" id="PF00990">
    <property type="entry name" value="GGDEF"/>
    <property type="match status" value="1"/>
</dbReference>
<dbReference type="InterPro" id="IPR029016">
    <property type="entry name" value="GAF-like_dom_sf"/>
</dbReference>
<dbReference type="PANTHER" id="PTHR45138">
    <property type="entry name" value="REGULATORY COMPONENTS OF SENSORY TRANSDUCTION SYSTEM"/>
    <property type="match status" value="1"/>
</dbReference>
<dbReference type="EMBL" id="FNPH01000001">
    <property type="protein sequence ID" value="SDY13509.1"/>
    <property type="molecule type" value="Genomic_DNA"/>
</dbReference>
<gene>
    <name evidence="2" type="ORF">SAMN05444365_101788</name>
</gene>
<proteinExistence type="predicted"/>
<dbReference type="PROSITE" id="PS50887">
    <property type="entry name" value="GGDEF"/>
    <property type="match status" value="1"/>
</dbReference>
<dbReference type="NCBIfam" id="TIGR00254">
    <property type="entry name" value="GGDEF"/>
    <property type="match status" value="1"/>
</dbReference>
<dbReference type="GO" id="GO:0005886">
    <property type="term" value="C:plasma membrane"/>
    <property type="evidence" value="ECO:0007669"/>
    <property type="project" value="TreeGrafter"/>
</dbReference>
<dbReference type="Gene3D" id="3.30.70.270">
    <property type="match status" value="1"/>
</dbReference>
<dbReference type="InterPro" id="IPR043128">
    <property type="entry name" value="Rev_trsase/Diguanyl_cyclase"/>
</dbReference>
<sequence length="487" mass="52097">MRLDHEGIVDAVSARLTEAGTAVAACDAAVVELSRHTDAIIAVLLHGRDQLRCVAATGSWQVFASVPPGAGVSGRVYLSGKTETITAVEGDPDYIPTAPNVTLEICAPIVDRRGRPVGAINLEWTEHVDSERWRETVERIAERLSARLEQLGGAPTETHSEKLLRHAMALTSAASEPQLAAAAVEAARDVAGLTAAVLVLTTPDGPRLNIPVTPPNGLELRIRGRLCTAGRSQLHRLVSRAQRHGALYTLGEPGQDAPDDYAILADAGVRTLIAVPVGRLGAGGVMLVADTQAVRPDAETVNLIELLAAQTWTCLDRLRTLEQLHERAMSDPLTGLRHHGPFAERMTTATPGRTALVAVDVDEFKSINDTYGHQVGDRVLVELARALQAALRHGDELYRIGGDEFVAVVEVRRPAEALEIGERLVRAARAVGRTVSVGVAVQRPGEASEQTLRRADVALYDVKRDGRDGVRLAAVRPAEPPALSVLR</sequence>
<dbReference type="InterPro" id="IPR029787">
    <property type="entry name" value="Nucleotide_cyclase"/>
</dbReference>
<evidence type="ECO:0000313" key="2">
    <source>
        <dbReference type="EMBL" id="SDY13509.1"/>
    </source>
</evidence>
<dbReference type="PANTHER" id="PTHR45138:SF24">
    <property type="entry name" value="DIGUANYLATE CYCLASE DGCC-RELATED"/>
    <property type="match status" value="1"/>
</dbReference>
<reference evidence="3" key="1">
    <citation type="submission" date="2016-10" db="EMBL/GenBank/DDBJ databases">
        <authorList>
            <person name="Varghese N."/>
            <person name="Submissions S."/>
        </authorList>
    </citation>
    <scope>NUCLEOTIDE SEQUENCE [LARGE SCALE GENOMIC DNA]</scope>
    <source>
        <strain evidence="3">DSM 45245</strain>
    </source>
</reference>
<dbReference type="InterPro" id="IPR003018">
    <property type="entry name" value="GAF"/>
</dbReference>
<evidence type="ECO:0000259" key="1">
    <source>
        <dbReference type="PROSITE" id="PS50887"/>
    </source>
</evidence>
<dbReference type="Proteomes" id="UP000242415">
    <property type="component" value="Unassembled WGS sequence"/>
</dbReference>
<dbReference type="AlphaFoldDB" id="A0A1H3HFR7"/>
<organism evidence="2 3">
    <name type="scientific">Micromonospora pattaloongensis</name>
    <dbReference type="NCBI Taxonomy" id="405436"/>
    <lineage>
        <taxon>Bacteria</taxon>
        <taxon>Bacillati</taxon>
        <taxon>Actinomycetota</taxon>
        <taxon>Actinomycetes</taxon>
        <taxon>Micromonosporales</taxon>
        <taxon>Micromonosporaceae</taxon>
        <taxon>Micromonospora</taxon>
    </lineage>
</organism>
<dbReference type="GO" id="GO:0043709">
    <property type="term" value="P:cell adhesion involved in single-species biofilm formation"/>
    <property type="evidence" value="ECO:0007669"/>
    <property type="project" value="TreeGrafter"/>
</dbReference>
<dbReference type="Gene3D" id="3.30.450.40">
    <property type="match status" value="2"/>
</dbReference>
<dbReference type="STRING" id="405436.SAMN05444365_101788"/>
<dbReference type="GO" id="GO:0052621">
    <property type="term" value="F:diguanylate cyclase activity"/>
    <property type="evidence" value="ECO:0007669"/>
    <property type="project" value="TreeGrafter"/>
</dbReference>
<dbReference type="SUPFAM" id="SSF55073">
    <property type="entry name" value="Nucleotide cyclase"/>
    <property type="match status" value="1"/>
</dbReference>
<accession>A0A1H3HFR7</accession>
<dbReference type="SUPFAM" id="SSF55781">
    <property type="entry name" value="GAF domain-like"/>
    <property type="match status" value="2"/>
</dbReference>
<dbReference type="InterPro" id="IPR050469">
    <property type="entry name" value="Diguanylate_Cyclase"/>
</dbReference>